<feature type="compositionally biased region" description="Low complexity" evidence="1">
    <location>
        <begin position="1"/>
        <end position="11"/>
    </location>
</feature>
<evidence type="ECO:0000256" key="1">
    <source>
        <dbReference type="SAM" id="MobiDB-lite"/>
    </source>
</evidence>
<protein>
    <submittedName>
        <fullName evidence="2">Uncharacterized protein</fullName>
    </submittedName>
</protein>
<dbReference type="Proteomes" id="UP001317259">
    <property type="component" value="Unassembled WGS sequence"/>
</dbReference>
<sequence>MPTAAAPAPADHPADPIGSRTYCSGDPSNLAGNAHWWSEFGEDHRGTLYRCEVCGVTDFG</sequence>
<keyword evidence="3" id="KW-1185">Reference proteome</keyword>
<comment type="caution">
    <text evidence="2">The sequence shown here is derived from an EMBL/GenBank/DDBJ whole genome shotgun (WGS) entry which is preliminary data.</text>
</comment>
<organism evidence="2 3">
    <name type="scientific">Actinomadura luzonensis</name>
    <dbReference type="NCBI Taxonomy" id="2805427"/>
    <lineage>
        <taxon>Bacteria</taxon>
        <taxon>Bacillati</taxon>
        <taxon>Actinomycetota</taxon>
        <taxon>Actinomycetes</taxon>
        <taxon>Streptosporangiales</taxon>
        <taxon>Thermomonosporaceae</taxon>
        <taxon>Actinomadura</taxon>
    </lineage>
</organism>
<feature type="region of interest" description="Disordered" evidence="1">
    <location>
        <begin position="1"/>
        <end position="21"/>
    </location>
</feature>
<dbReference type="RefSeq" id="WP_242371656.1">
    <property type="nucleotide sequence ID" value="NZ_JAKRKC020000001.1"/>
</dbReference>
<evidence type="ECO:0000313" key="3">
    <source>
        <dbReference type="Proteomes" id="UP001317259"/>
    </source>
</evidence>
<accession>A0ABT0FJA6</accession>
<evidence type="ECO:0000313" key="2">
    <source>
        <dbReference type="EMBL" id="MCK2212283.1"/>
    </source>
</evidence>
<name>A0ABT0FJA6_9ACTN</name>
<reference evidence="2 3" key="1">
    <citation type="submission" date="2022-04" db="EMBL/GenBank/DDBJ databases">
        <title>Genome draft of Actinomadura sp. ATCC 31491.</title>
        <authorList>
            <person name="Shi X."/>
            <person name="Du Y."/>
        </authorList>
    </citation>
    <scope>NUCLEOTIDE SEQUENCE [LARGE SCALE GENOMIC DNA]</scope>
    <source>
        <strain evidence="2 3">ATCC 31491</strain>
    </source>
</reference>
<gene>
    <name evidence="2" type="ORF">MF672_000495</name>
</gene>
<proteinExistence type="predicted"/>
<dbReference type="EMBL" id="JAKRKC020000001">
    <property type="protein sequence ID" value="MCK2212283.1"/>
    <property type="molecule type" value="Genomic_DNA"/>
</dbReference>